<comment type="caution">
    <text evidence="2">The sequence shown here is derived from an EMBL/GenBank/DDBJ whole genome shotgun (WGS) entry which is preliminary data.</text>
</comment>
<sequence length="146" mass="16725">MKQSRKYLDPIFLSKLANMDLVARCAVEGFFSGLHPSPFHGFSVEYSDHREYHLGDELKFVDWKVFGRSDKLYIKQFQQETNTTAYILLDTSKSMSFAGDGRVRKIDYASFLAAALSYLMLSQSDSTSLVLFAEKVIKHIPPRSKR</sequence>
<feature type="domain" description="DUF58" evidence="1">
    <location>
        <begin position="48"/>
        <end position="144"/>
    </location>
</feature>
<reference evidence="2" key="1">
    <citation type="journal article" date="2014" name="Front. Microbiol.">
        <title>High frequency of phylogenetically diverse reductive dehalogenase-homologous genes in deep subseafloor sedimentary metagenomes.</title>
        <authorList>
            <person name="Kawai M."/>
            <person name="Futagami T."/>
            <person name="Toyoda A."/>
            <person name="Takaki Y."/>
            <person name="Nishi S."/>
            <person name="Hori S."/>
            <person name="Arai W."/>
            <person name="Tsubouchi T."/>
            <person name="Morono Y."/>
            <person name="Uchiyama I."/>
            <person name="Ito T."/>
            <person name="Fujiyama A."/>
            <person name="Inagaki F."/>
            <person name="Takami H."/>
        </authorList>
    </citation>
    <scope>NUCLEOTIDE SEQUENCE</scope>
    <source>
        <strain evidence="2">Expedition CK06-06</strain>
    </source>
</reference>
<name>X0TEQ2_9ZZZZ</name>
<dbReference type="SUPFAM" id="SSF53300">
    <property type="entry name" value="vWA-like"/>
    <property type="match status" value="1"/>
</dbReference>
<dbReference type="InterPro" id="IPR036465">
    <property type="entry name" value="vWFA_dom_sf"/>
</dbReference>
<dbReference type="Pfam" id="PF01882">
    <property type="entry name" value="DUF58"/>
    <property type="match status" value="1"/>
</dbReference>
<organism evidence="2">
    <name type="scientific">marine sediment metagenome</name>
    <dbReference type="NCBI Taxonomy" id="412755"/>
    <lineage>
        <taxon>unclassified sequences</taxon>
        <taxon>metagenomes</taxon>
        <taxon>ecological metagenomes</taxon>
    </lineage>
</organism>
<evidence type="ECO:0000259" key="1">
    <source>
        <dbReference type="Pfam" id="PF01882"/>
    </source>
</evidence>
<feature type="non-terminal residue" evidence="2">
    <location>
        <position position="146"/>
    </location>
</feature>
<protein>
    <recommendedName>
        <fullName evidence="1">DUF58 domain-containing protein</fullName>
    </recommendedName>
</protein>
<proteinExistence type="predicted"/>
<dbReference type="InterPro" id="IPR002881">
    <property type="entry name" value="DUF58"/>
</dbReference>
<accession>X0TEQ2</accession>
<dbReference type="PANTHER" id="PTHR33608:SF7">
    <property type="entry name" value="DUF58 DOMAIN-CONTAINING PROTEIN"/>
    <property type="match status" value="1"/>
</dbReference>
<dbReference type="AlphaFoldDB" id="X0TEQ2"/>
<dbReference type="EMBL" id="BARS01008141">
    <property type="protein sequence ID" value="GAF74530.1"/>
    <property type="molecule type" value="Genomic_DNA"/>
</dbReference>
<gene>
    <name evidence="2" type="ORF">S01H1_15585</name>
</gene>
<evidence type="ECO:0000313" key="2">
    <source>
        <dbReference type="EMBL" id="GAF74530.1"/>
    </source>
</evidence>
<dbReference type="PANTHER" id="PTHR33608">
    <property type="entry name" value="BLL2464 PROTEIN"/>
    <property type="match status" value="1"/>
</dbReference>